<reference evidence="4 5" key="1">
    <citation type="submission" date="2024-09" db="EMBL/GenBank/DDBJ databases">
        <authorList>
            <person name="Sun Q."/>
            <person name="Mori K."/>
        </authorList>
    </citation>
    <scope>NUCLEOTIDE SEQUENCE [LARGE SCALE GENOMIC DNA]</scope>
    <source>
        <strain evidence="4 5">TBRC 0563</strain>
    </source>
</reference>
<evidence type="ECO:0000313" key="5">
    <source>
        <dbReference type="Proteomes" id="UP001589627"/>
    </source>
</evidence>
<dbReference type="SUPFAM" id="SSF53850">
    <property type="entry name" value="Periplasmic binding protein-like II"/>
    <property type="match status" value="1"/>
</dbReference>
<dbReference type="PANTHER" id="PTHR35841:SF1">
    <property type="entry name" value="PHOSPHONATES-BINDING PERIPLASMIC PROTEIN"/>
    <property type="match status" value="1"/>
</dbReference>
<dbReference type="InterPro" id="IPR005770">
    <property type="entry name" value="PhnD"/>
</dbReference>
<dbReference type="CDD" id="cd01071">
    <property type="entry name" value="PBP2_PhnD_like"/>
    <property type="match status" value="1"/>
</dbReference>
<protein>
    <submittedName>
        <fullName evidence="4">Phosphate/phosphite/phosphonate ABC transporter substrate-binding protein</fullName>
    </submittedName>
</protein>
<name>A0ABV5YLB9_9ACTN</name>
<keyword evidence="5" id="KW-1185">Reference proteome</keyword>
<comment type="caution">
    <text evidence="4">The sequence shown here is derived from an EMBL/GenBank/DDBJ whole genome shotgun (WGS) entry which is preliminary data.</text>
</comment>
<feature type="signal peptide" evidence="3">
    <location>
        <begin position="1"/>
        <end position="24"/>
    </location>
</feature>
<evidence type="ECO:0000313" key="4">
    <source>
        <dbReference type="EMBL" id="MFB9835854.1"/>
    </source>
</evidence>
<evidence type="ECO:0000256" key="2">
    <source>
        <dbReference type="ARBA" id="ARBA00022729"/>
    </source>
</evidence>
<dbReference type="NCBIfam" id="TIGR01098">
    <property type="entry name" value="3A0109s03R"/>
    <property type="match status" value="1"/>
</dbReference>
<dbReference type="RefSeq" id="WP_378208148.1">
    <property type="nucleotide sequence ID" value="NZ_JBHLZP010000231.1"/>
</dbReference>
<dbReference type="Gene3D" id="3.40.190.10">
    <property type="entry name" value="Periplasmic binding protein-like II"/>
    <property type="match status" value="2"/>
</dbReference>
<dbReference type="PROSITE" id="PS51257">
    <property type="entry name" value="PROKAR_LIPOPROTEIN"/>
    <property type="match status" value="1"/>
</dbReference>
<comment type="similarity">
    <text evidence="1">Belongs to the phosphate/phosphite/phosphonate binding protein family.</text>
</comment>
<evidence type="ECO:0000256" key="1">
    <source>
        <dbReference type="ARBA" id="ARBA00007162"/>
    </source>
</evidence>
<dbReference type="Pfam" id="PF12974">
    <property type="entry name" value="Phosphonate-bd"/>
    <property type="match status" value="1"/>
</dbReference>
<accession>A0ABV5YLB9</accession>
<keyword evidence="2 3" id="KW-0732">Signal</keyword>
<dbReference type="EMBL" id="JBHLZP010000231">
    <property type="protein sequence ID" value="MFB9835854.1"/>
    <property type="molecule type" value="Genomic_DNA"/>
</dbReference>
<proteinExistence type="inferred from homology"/>
<feature type="chain" id="PRO_5045887306" evidence="3">
    <location>
        <begin position="25"/>
        <end position="310"/>
    </location>
</feature>
<gene>
    <name evidence="4" type="ORF">ACFFNX_27100</name>
</gene>
<dbReference type="Proteomes" id="UP001589627">
    <property type="component" value="Unassembled WGS sequence"/>
</dbReference>
<organism evidence="4 5">
    <name type="scientific">Actinoallomurus acaciae</name>
    <dbReference type="NCBI Taxonomy" id="502577"/>
    <lineage>
        <taxon>Bacteria</taxon>
        <taxon>Bacillati</taxon>
        <taxon>Actinomycetota</taxon>
        <taxon>Actinomycetes</taxon>
        <taxon>Streptosporangiales</taxon>
        <taxon>Thermomonosporaceae</taxon>
        <taxon>Actinoallomurus</taxon>
    </lineage>
</organism>
<dbReference type="PANTHER" id="PTHR35841">
    <property type="entry name" value="PHOSPHONATES-BINDING PERIPLASMIC PROTEIN"/>
    <property type="match status" value="1"/>
</dbReference>
<sequence>MRLKVTVAALAGAIALAASGCGSASGSSGGDDGGTLRYAAVPSEQNIDPTAEYGDIIKLIEKDTGKKVRFVRSTDYNAVIEGMVSGKIDIAEFGPLSYVLAKNNGAKITPIGSMVEKGQPPTYQSYGIVPKNSPITDISGFKGKKVCFVDPSSTSGYLFPTAALQGAGIDPKTGVTPVMAGGHDNSVLSVASGKCDAGFAENAMVDTILPGKGKLKPGQVRVVWKSAPIPQSPVAMRDTLPADVRSRLVQVFTKDAQKDRMVQLGICPDTGHCQVTSDAAIWGFAPVSDSTFDTVRKVCAATKNENCAKA</sequence>
<evidence type="ECO:0000256" key="3">
    <source>
        <dbReference type="SAM" id="SignalP"/>
    </source>
</evidence>